<protein>
    <submittedName>
        <fullName evidence="2">Uncharacterized protein</fullName>
    </submittedName>
</protein>
<gene>
    <name evidence="2" type="ORF">SAMN02746066_04411</name>
</gene>
<evidence type="ECO:0000313" key="2">
    <source>
        <dbReference type="EMBL" id="SHN01831.1"/>
    </source>
</evidence>
<dbReference type="EMBL" id="FRCP01000027">
    <property type="protein sequence ID" value="SHN01831.1"/>
    <property type="molecule type" value="Genomic_DNA"/>
</dbReference>
<keyword evidence="1" id="KW-1133">Transmembrane helix</keyword>
<keyword evidence="1" id="KW-0472">Membrane</keyword>
<dbReference type="RefSeq" id="WP_278277321.1">
    <property type="nucleotide sequence ID" value="NZ_FRCP01000027.1"/>
</dbReference>
<accession>A0A1M7NDN4</accession>
<evidence type="ECO:0000256" key="1">
    <source>
        <dbReference type="SAM" id="Phobius"/>
    </source>
</evidence>
<evidence type="ECO:0000313" key="3">
    <source>
        <dbReference type="Proteomes" id="UP000184038"/>
    </source>
</evidence>
<organism evidence="2 3">
    <name type="scientific">Anaerosporobacter mobilis DSM 15930</name>
    <dbReference type="NCBI Taxonomy" id="1120996"/>
    <lineage>
        <taxon>Bacteria</taxon>
        <taxon>Bacillati</taxon>
        <taxon>Bacillota</taxon>
        <taxon>Clostridia</taxon>
        <taxon>Lachnospirales</taxon>
        <taxon>Lachnospiraceae</taxon>
        <taxon>Anaerosporobacter</taxon>
    </lineage>
</organism>
<keyword evidence="3" id="KW-1185">Reference proteome</keyword>
<proteinExistence type="predicted"/>
<name>A0A1M7NDN4_9FIRM</name>
<dbReference type="AlphaFoldDB" id="A0A1M7NDN4"/>
<feature type="transmembrane region" description="Helical" evidence="1">
    <location>
        <begin position="21"/>
        <end position="43"/>
    </location>
</feature>
<sequence length="44" mass="4914">MYIYDTKKERLNKIKLLLLKAIGEVLLLICIFAGVGFGIGKLFG</sequence>
<reference evidence="2 3" key="1">
    <citation type="submission" date="2016-11" db="EMBL/GenBank/DDBJ databases">
        <authorList>
            <person name="Jaros S."/>
            <person name="Januszkiewicz K."/>
            <person name="Wedrychowicz H."/>
        </authorList>
    </citation>
    <scope>NUCLEOTIDE SEQUENCE [LARGE SCALE GENOMIC DNA]</scope>
    <source>
        <strain evidence="2 3">DSM 15930</strain>
    </source>
</reference>
<dbReference type="Proteomes" id="UP000184038">
    <property type="component" value="Unassembled WGS sequence"/>
</dbReference>
<keyword evidence="1" id="KW-0812">Transmembrane</keyword>